<organism evidence="1 2">
    <name type="scientific">Skeletonema marinoi</name>
    <dbReference type="NCBI Taxonomy" id="267567"/>
    <lineage>
        <taxon>Eukaryota</taxon>
        <taxon>Sar</taxon>
        <taxon>Stramenopiles</taxon>
        <taxon>Ochrophyta</taxon>
        <taxon>Bacillariophyta</taxon>
        <taxon>Coscinodiscophyceae</taxon>
        <taxon>Thalassiosirophycidae</taxon>
        <taxon>Thalassiosirales</taxon>
        <taxon>Skeletonemataceae</taxon>
        <taxon>Skeletonema</taxon>
        <taxon>Skeletonema marinoi-dohrnii complex</taxon>
    </lineage>
</organism>
<evidence type="ECO:0008006" key="3">
    <source>
        <dbReference type="Google" id="ProtNLM"/>
    </source>
</evidence>
<evidence type="ECO:0000313" key="1">
    <source>
        <dbReference type="EMBL" id="KAK1734987.1"/>
    </source>
</evidence>
<dbReference type="EMBL" id="JATAAI010000036">
    <property type="protein sequence ID" value="KAK1734987.1"/>
    <property type="molecule type" value="Genomic_DNA"/>
</dbReference>
<dbReference type="Pfam" id="PF13306">
    <property type="entry name" value="LRR_5"/>
    <property type="match status" value="1"/>
</dbReference>
<evidence type="ECO:0000313" key="2">
    <source>
        <dbReference type="Proteomes" id="UP001224775"/>
    </source>
</evidence>
<reference evidence="1" key="1">
    <citation type="submission" date="2023-06" db="EMBL/GenBank/DDBJ databases">
        <title>Survivors Of The Sea: Transcriptome response of Skeletonema marinoi to long-term dormancy.</title>
        <authorList>
            <person name="Pinder M.I.M."/>
            <person name="Kourtchenko O."/>
            <person name="Robertson E.K."/>
            <person name="Larsson T."/>
            <person name="Maumus F."/>
            <person name="Osuna-Cruz C.M."/>
            <person name="Vancaester E."/>
            <person name="Stenow R."/>
            <person name="Vandepoele K."/>
            <person name="Ploug H."/>
            <person name="Bruchert V."/>
            <person name="Godhe A."/>
            <person name="Topel M."/>
        </authorList>
    </citation>
    <scope>NUCLEOTIDE SEQUENCE</scope>
    <source>
        <strain evidence="1">R05AC</strain>
    </source>
</reference>
<comment type="caution">
    <text evidence="1">The sequence shown here is derived from an EMBL/GenBank/DDBJ whole genome shotgun (WGS) entry which is preliminary data.</text>
</comment>
<dbReference type="PANTHER" id="PTHR45661:SF3">
    <property type="entry name" value="IG-LIKE DOMAIN-CONTAINING PROTEIN"/>
    <property type="match status" value="1"/>
</dbReference>
<proteinExistence type="predicted"/>
<gene>
    <name evidence="1" type="ORF">QTG54_014447</name>
</gene>
<accession>A0AAD8XWI3</accession>
<name>A0AAD8XWI3_9STRA</name>
<dbReference type="Gene3D" id="3.80.10.10">
    <property type="entry name" value="Ribonuclease Inhibitor"/>
    <property type="match status" value="1"/>
</dbReference>
<dbReference type="Proteomes" id="UP001224775">
    <property type="component" value="Unassembled WGS sequence"/>
</dbReference>
<sequence>MMAAEYYVFTGRDGDVVPRDVTHVRIDKSLKVIPRRAFYCRRNIIEVVFDVGVETVEEYAFLGCRSLRRVIMPGVKVVSANAFFGCEALTAVECDELEIIGECTFSRCESLRSINLPSVKIVKHYAFNYGKALTDVKFGNKLERIERRAFIDCRSLRRITIPLKDGMITRDDIFEGCENLEHVDLVGGIHETVAALQLEEWKNDLNEEIDSINQILPTARAGGDLYNDVGEKAIVIRTWIRAVLRKIIHYKAQHHRLLADAATTLEFVSLPKDIVIENVLPFLELPHV</sequence>
<dbReference type="InterPro" id="IPR053139">
    <property type="entry name" value="Surface_bspA-like"/>
</dbReference>
<dbReference type="InterPro" id="IPR032675">
    <property type="entry name" value="LRR_dom_sf"/>
</dbReference>
<dbReference type="AlphaFoldDB" id="A0AAD8XWI3"/>
<protein>
    <recommendedName>
        <fullName evidence="3">Leucine-rich repeat domain-containing protein</fullName>
    </recommendedName>
</protein>
<dbReference type="InterPro" id="IPR026906">
    <property type="entry name" value="LRR_5"/>
</dbReference>
<dbReference type="SUPFAM" id="SSF52058">
    <property type="entry name" value="L domain-like"/>
    <property type="match status" value="1"/>
</dbReference>
<dbReference type="PANTHER" id="PTHR45661">
    <property type="entry name" value="SURFACE ANTIGEN"/>
    <property type="match status" value="1"/>
</dbReference>
<keyword evidence="2" id="KW-1185">Reference proteome</keyword>